<name>A0A1H6J6F7_RUMFL</name>
<gene>
    <name evidence="1" type="ORF">SAMN02910265_01550</name>
</gene>
<organism evidence="1 2">
    <name type="scientific">Ruminococcus flavefaciens</name>
    <dbReference type="NCBI Taxonomy" id="1265"/>
    <lineage>
        <taxon>Bacteria</taxon>
        <taxon>Bacillati</taxon>
        <taxon>Bacillota</taxon>
        <taxon>Clostridia</taxon>
        <taxon>Eubacteriales</taxon>
        <taxon>Oscillospiraceae</taxon>
        <taxon>Ruminococcus</taxon>
    </lineage>
</organism>
<dbReference type="RefSeq" id="WP_074716057.1">
    <property type="nucleotide sequence ID" value="NZ_FNWV01000004.1"/>
</dbReference>
<evidence type="ECO:0000313" key="2">
    <source>
        <dbReference type="Proteomes" id="UP000183190"/>
    </source>
</evidence>
<proteinExistence type="predicted"/>
<dbReference type="EMBL" id="FNWV01000004">
    <property type="protein sequence ID" value="SEH57259.1"/>
    <property type="molecule type" value="Genomic_DNA"/>
</dbReference>
<dbReference type="Proteomes" id="UP000183190">
    <property type="component" value="Unassembled WGS sequence"/>
</dbReference>
<accession>A0A1H6J6F7</accession>
<sequence length="86" mass="9593">MFIYGFPVMGFQYMTNGTELFRMAAEQKAANKWNGNKWLCTCGKENDTKFCPDCGAKAPVKPWKCTCGRECDTNFCPDCGSKAVSL</sequence>
<protein>
    <recommendedName>
        <fullName evidence="3">Double zinc ribbon</fullName>
    </recommendedName>
</protein>
<dbReference type="OrthoDB" id="9764015at2"/>
<reference evidence="1 2" key="1">
    <citation type="submission" date="2016-10" db="EMBL/GenBank/DDBJ databases">
        <authorList>
            <person name="de Groot N.N."/>
        </authorList>
    </citation>
    <scope>NUCLEOTIDE SEQUENCE [LARGE SCALE GENOMIC DNA]</scope>
    <source>
        <strain evidence="1 2">YAD2003</strain>
    </source>
</reference>
<evidence type="ECO:0000313" key="1">
    <source>
        <dbReference type="EMBL" id="SEH57259.1"/>
    </source>
</evidence>
<dbReference type="AlphaFoldDB" id="A0A1H6J6F7"/>
<evidence type="ECO:0008006" key="3">
    <source>
        <dbReference type="Google" id="ProtNLM"/>
    </source>
</evidence>